<dbReference type="PATRIC" id="fig|36849.3.peg.2737"/>
<dbReference type="PANTHER" id="PTHR35788">
    <property type="entry name" value="EXPORTED PROTEIN-RELATED"/>
    <property type="match status" value="1"/>
</dbReference>
<proteinExistence type="predicted"/>
<comment type="caution">
    <text evidence="1">The sequence shown here is derived from an EMBL/GenBank/DDBJ whole genome shotgun (WGS) entry which is preliminary data.</text>
</comment>
<organism evidence="1 2">
    <name type="scientific">Oxobacter pfennigii</name>
    <dbReference type="NCBI Taxonomy" id="36849"/>
    <lineage>
        <taxon>Bacteria</taxon>
        <taxon>Bacillati</taxon>
        <taxon>Bacillota</taxon>
        <taxon>Clostridia</taxon>
        <taxon>Eubacteriales</taxon>
        <taxon>Clostridiaceae</taxon>
        <taxon>Oxobacter</taxon>
    </lineage>
</organism>
<dbReference type="AlphaFoldDB" id="A0A0P8W702"/>
<evidence type="ECO:0000313" key="2">
    <source>
        <dbReference type="Proteomes" id="UP000050326"/>
    </source>
</evidence>
<dbReference type="Pfam" id="PF04294">
    <property type="entry name" value="VanW"/>
    <property type="match status" value="1"/>
</dbReference>
<dbReference type="PANTHER" id="PTHR35788:SF1">
    <property type="entry name" value="EXPORTED PROTEIN"/>
    <property type="match status" value="1"/>
</dbReference>
<dbReference type="InterPro" id="IPR052913">
    <property type="entry name" value="Glycopeptide_resist_protein"/>
</dbReference>
<protein>
    <submittedName>
        <fullName evidence="1">Vancomycin B-type resistance protein VanW</fullName>
    </submittedName>
</protein>
<sequence>MLLKRKLFCELSPLTYKISVLKGIWVRKLKWFINRKKYAWEFSTKPLNFAICRHKSLIRRRLGNMDMTLQENKAVNLSIAAPKVNGIIIRPGKIFSFWKLVGSCTAKKGYLDGLILRVGELQSGIGGGMCQFTNLIHWMILHSPLNIIEHHHHNNVDIFPDYGRQIPFGTGTSIMYNYLDYQFINKTDQTFQLLVMADDNYLIGELRSDRELDVAYHIKEENHHFSLENGKYYRNNEIYREIISKKTGDIIDKQLLIKNHSRVLYDMANIV</sequence>
<reference evidence="1 2" key="1">
    <citation type="submission" date="2015-09" db="EMBL/GenBank/DDBJ databases">
        <title>Genome sequence of Oxobacter pfennigii DSM 3222.</title>
        <authorList>
            <person name="Poehlein A."/>
            <person name="Bengelsdorf F.R."/>
            <person name="Schiel-Bengelsdorf B."/>
            <person name="Duerre P."/>
            <person name="Daniel R."/>
        </authorList>
    </citation>
    <scope>NUCLEOTIDE SEQUENCE [LARGE SCALE GENOMIC DNA]</scope>
    <source>
        <strain evidence="1 2">DSM 3222</strain>
    </source>
</reference>
<evidence type="ECO:0000313" key="1">
    <source>
        <dbReference type="EMBL" id="KPU43843.1"/>
    </source>
</evidence>
<dbReference type="InterPro" id="IPR007391">
    <property type="entry name" value="Vancomycin_resist_VanW"/>
</dbReference>
<name>A0A0P8W702_9CLOT</name>
<dbReference type="EMBL" id="LKET01000034">
    <property type="protein sequence ID" value="KPU43843.1"/>
    <property type="molecule type" value="Genomic_DNA"/>
</dbReference>
<accession>A0A0P8W702</accession>
<dbReference type="STRING" id="36849.OXPF_25880"/>
<gene>
    <name evidence="1" type="primary">vanW_4</name>
    <name evidence="1" type="ORF">OXPF_25880</name>
</gene>
<keyword evidence="2" id="KW-1185">Reference proteome</keyword>
<dbReference type="Proteomes" id="UP000050326">
    <property type="component" value="Unassembled WGS sequence"/>
</dbReference>